<dbReference type="GO" id="GO:0044550">
    <property type="term" value="P:secondary metabolite biosynthetic process"/>
    <property type="evidence" value="ECO:0007669"/>
    <property type="project" value="TreeGrafter"/>
</dbReference>
<organism evidence="4 5">
    <name type="scientific">Nonomuraea terrae</name>
    <dbReference type="NCBI Taxonomy" id="2530383"/>
    <lineage>
        <taxon>Bacteria</taxon>
        <taxon>Bacillati</taxon>
        <taxon>Actinomycetota</taxon>
        <taxon>Actinomycetes</taxon>
        <taxon>Streptosporangiales</taxon>
        <taxon>Streptosporangiaceae</taxon>
        <taxon>Nonomuraea</taxon>
    </lineage>
</organism>
<dbReference type="Pfam" id="PF08541">
    <property type="entry name" value="ACP_syn_III_C"/>
    <property type="match status" value="1"/>
</dbReference>
<sequence length="348" mass="37925">MRIAAVSAALPSRRVTNEDVVGLVREHSAPVFEGDLEDTLRKIEFWLAYSGSECRRWSEDHERPADLLLRAGEQALAEAGLARESVDIVIYTGVGRGFLEPGGAYHAAVALGLRRAQCFDILDACMSWTRALQLVDGLFRSGACRTALVVNAEFSLRPTGHVYPHVFALRNPEALTWTFPAFTLGEAATATVLTAEGAEPWTFAFASRPDLADLCNVPMADYADFCVTPSEKIAKNGVQRFTSYGFDLHEAGRDEVLEVFKRLDAPKDEAVAVFTHASSKRWWQDMADHVGLGERIHHVFQDTGNIVSASVPAAIASAVGGGRLRRGDRAIGWVGSAGMSFSAFSFVY</sequence>
<dbReference type="InterPro" id="IPR016039">
    <property type="entry name" value="Thiolase-like"/>
</dbReference>
<evidence type="ECO:0000313" key="5">
    <source>
        <dbReference type="Proteomes" id="UP000295302"/>
    </source>
</evidence>
<dbReference type="AlphaFoldDB" id="A0A4R4YX61"/>
<dbReference type="SUPFAM" id="SSF53901">
    <property type="entry name" value="Thiolase-like"/>
    <property type="match status" value="2"/>
</dbReference>
<dbReference type="PANTHER" id="PTHR34069:SF3">
    <property type="entry name" value="ACYL-COA:ACYL-COA ALKYLTRANSFERASE"/>
    <property type="match status" value="1"/>
</dbReference>
<dbReference type="Gene3D" id="3.40.47.10">
    <property type="match status" value="2"/>
</dbReference>
<keyword evidence="2" id="KW-0012">Acyltransferase</keyword>
<accession>A0A4R4YX61</accession>
<keyword evidence="1" id="KW-0808">Transferase</keyword>
<dbReference type="Proteomes" id="UP000295302">
    <property type="component" value="Unassembled WGS sequence"/>
</dbReference>
<evidence type="ECO:0000259" key="3">
    <source>
        <dbReference type="Pfam" id="PF08541"/>
    </source>
</evidence>
<evidence type="ECO:0000256" key="2">
    <source>
        <dbReference type="ARBA" id="ARBA00023315"/>
    </source>
</evidence>
<protein>
    <submittedName>
        <fullName evidence="4">3-oxoacyl-ACP reductase</fullName>
    </submittedName>
</protein>
<proteinExistence type="predicted"/>
<dbReference type="PANTHER" id="PTHR34069">
    <property type="entry name" value="3-OXOACYL-[ACYL-CARRIER-PROTEIN] SYNTHASE 3"/>
    <property type="match status" value="1"/>
</dbReference>
<dbReference type="GO" id="GO:0016746">
    <property type="term" value="F:acyltransferase activity"/>
    <property type="evidence" value="ECO:0007669"/>
    <property type="project" value="UniProtKB-KW"/>
</dbReference>
<dbReference type="RefSeq" id="WP_132612000.1">
    <property type="nucleotide sequence ID" value="NZ_SMKQ01000028.1"/>
</dbReference>
<dbReference type="InterPro" id="IPR013747">
    <property type="entry name" value="ACP_syn_III_C"/>
</dbReference>
<name>A0A4R4YX61_9ACTN</name>
<comment type="caution">
    <text evidence="4">The sequence shown here is derived from an EMBL/GenBank/DDBJ whole genome shotgun (WGS) entry which is preliminary data.</text>
</comment>
<dbReference type="OrthoDB" id="9786288at2"/>
<feature type="domain" description="Beta-ketoacyl-[acyl-carrier-protein] synthase III C-terminal" evidence="3">
    <location>
        <begin position="268"/>
        <end position="344"/>
    </location>
</feature>
<reference evidence="4 5" key="1">
    <citation type="submission" date="2019-03" db="EMBL/GenBank/DDBJ databases">
        <title>Draft genome sequences of novel Actinobacteria.</title>
        <authorList>
            <person name="Sahin N."/>
            <person name="Ay H."/>
            <person name="Saygin H."/>
        </authorList>
    </citation>
    <scope>NUCLEOTIDE SEQUENCE [LARGE SCALE GENOMIC DNA]</scope>
    <source>
        <strain evidence="4 5">CH32</strain>
    </source>
</reference>
<keyword evidence="5" id="KW-1185">Reference proteome</keyword>
<evidence type="ECO:0000256" key="1">
    <source>
        <dbReference type="ARBA" id="ARBA00022679"/>
    </source>
</evidence>
<evidence type="ECO:0000313" key="4">
    <source>
        <dbReference type="EMBL" id="TDD50003.1"/>
    </source>
</evidence>
<dbReference type="EMBL" id="SMKQ01000028">
    <property type="protein sequence ID" value="TDD50003.1"/>
    <property type="molecule type" value="Genomic_DNA"/>
</dbReference>
<gene>
    <name evidence="4" type="ORF">E1286_12760</name>
</gene>